<reference evidence="2" key="1">
    <citation type="submission" date="2024-03" db="EMBL/GenBank/DDBJ databases">
        <authorList>
            <person name="Plomp N."/>
            <person name="Harmsen H.J."/>
        </authorList>
    </citation>
    <scope>NUCLEOTIDE SEQUENCE</scope>
    <source>
        <strain evidence="2">HTF-128</strain>
    </source>
</reference>
<dbReference type="AlphaFoldDB" id="A0AB35Y346"/>
<sequence>MITLKCFDAKESSNPNSSRQSYGNNRYSQSNIDQWLNSQAASWYSARHSYDAPPNNANVWGNYNEYDTEAGFLSNFEADFRKAILDAVIRVAKNTVTDGGGYEDITRKVFLLSNTEVGLSNENGVAEGTLWSYFSSAARRQCYPTAEAVSNSEYTSSSLNASSYWYWWLRTPYASYAYIARSVYTDGSLDNYNAYIGSNGVRPALYLESGNLVSDSTDTDGAYILQWNQPPSDPSSISYGTPQAGNSLVLSTGGSTDPEGDAISYVWERKIDSGAYVQLGITTAKTFTDTVPTSGTTYTARVKAVDANGLESGYCTGSAKTISYNTPPVISGSDQNLGAKTAPFTYQYTVTDAQAATQTITVTEKLTNGTQTITLRTYTATSGAQNTVDLSSVWLPLLSGTHVLTITATDSAGGSATRKITFSRTVSRIAAARAFNTDALVQKAFVSLYPATIPADATLHLEVTNNPFDTSPVWVDITDKANRLVHVFTNTTAAKGYGLGYRFYITKGTQEIEITQATIRFA</sequence>
<dbReference type="InterPro" id="IPR046240">
    <property type="entry name" value="DUF6273"/>
</dbReference>
<proteinExistence type="predicted"/>
<name>A0AB35Y346_9FIRM</name>
<dbReference type="Pfam" id="PF19789">
    <property type="entry name" value="DUF6273"/>
    <property type="match status" value="1"/>
</dbReference>
<dbReference type="InterPro" id="IPR003961">
    <property type="entry name" value="FN3_dom"/>
</dbReference>
<evidence type="ECO:0000313" key="3">
    <source>
        <dbReference type="Proteomes" id="UP001373196"/>
    </source>
</evidence>
<dbReference type="InterPro" id="IPR013783">
    <property type="entry name" value="Ig-like_fold"/>
</dbReference>
<dbReference type="RefSeq" id="WP_339395292.1">
    <property type="nucleotide sequence ID" value="NZ_JBBFGL010000005.1"/>
</dbReference>
<dbReference type="Proteomes" id="UP001373196">
    <property type="component" value="Unassembled WGS sequence"/>
</dbReference>
<evidence type="ECO:0000313" key="2">
    <source>
        <dbReference type="EMBL" id="MEJ5195821.1"/>
    </source>
</evidence>
<organism evidence="2 3">
    <name type="scientific">Faecalibacterium wellingii</name>
    <dbReference type="NCBI Taxonomy" id="2929491"/>
    <lineage>
        <taxon>Bacteria</taxon>
        <taxon>Bacillati</taxon>
        <taxon>Bacillota</taxon>
        <taxon>Clostridia</taxon>
        <taxon>Eubacteriales</taxon>
        <taxon>Oscillospiraceae</taxon>
        <taxon>Faecalibacterium</taxon>
    </lineage>
</organism>
<protein>
    <submittedName>
        <fullName evidence="2">DUF6273 domain-containing protein</fullName>
    </submittedName>
</protein>
<dbReference type="Gene3D" id="2.60.40.10">
    <property type="entry name" value="Immunoglobulins"/>
    <property type="match status" value="1"/>
</dbReference>
<dbReference type="PROSITE" id="PS50853">
    <property type="entry name" value="FN3"/>
    <property type="match status" value="1"/>
</dbReference>
<comment type="caution">
    <text evidence="2">The sequence shown here is derived from an EMBL/GenBank/DDBJ whole genome shotgun (WGS) entry which is preliminary data.</text>
</comment>
<evidence type="ECO:0000259" key="1">
    <source>
        <dbReference type="PROSITE" id="PS50853"/>
    </source>
</evidence>
<dbReference type="EMBL" id="JBBFGL010000005">
    <property type="protein sequence ID" value="MEJ5195821.1"/>
    <property type="molecule type" value="Genomic_DNA"/>
</dbReference>
<feature type="domain" description="Fibronectin type-III" evidence="1">
    <location>
        <begin position="230"/>
        <end position="329"/>
    </location>
</feature>
<accession>A0AB35Y346</accession>
<gene>
    <name evidence="2" type="ORF">WF834_06445</name>
</gene>